<dbReference type="CDD" id="cd14014">
    <property type="entry name" value="STKc_PknB_like"/>
    <property type="match status" value="1"/>
</dbReference>
<evidence type="ECO:0000256" key="5">
    <source>
        <dbReference type="PROSITE-ProRule" id="PRU10141"/>
    </source>
</evidence>
<dbReference type="InterPro" id="IPR011009">
    <property type="entry name" value="Kinase-like_dom_sf"/>
</dbReference>
<reference evidence="9 10" key="1">
    <citation type="submission" date="2019-02" db="EMBL/GenBank/DDBJ databases">
        <title>Deep-cultivation of Planctomycetes and their phenomic and genomic characterization uncovers novel biology.</title>
        <authorList>
            <person name="Wiegand S."/>
            <person name="Jogler M."/>
            <person name="Boedeker C."/>
            <person name="Pinto D."/>
            <person name="Vollmers J."/>
            <person name="Rivas-Marin E."/>
            <person name="Kohn T."/>
            <person name="Peeters S.H."/>
            <person name="Heuer A."/>
            <person name="Rast P."/>
            <person name="Oberbeckmann S."/>
            <person name="Bunk B."/>
            <person name="Jeske O."/>
            <person name="Meyerdierks A."/>
            <person name="Storesund J.E."/>
            <person name="Kallscheuer N."/>
            <person name="Luecker S."/>
            <person name="Lage O.M."/>
            <person name="Pohl T."/>
            <person name="Merkel B.J."/>
            <person name="Hornburger P."/>
            <person name="Mueller R.-W."/>
            <person name="Bruemmer F."/>
            <person name="Labrenz M."/>
            <person name="Spormann A.M."/>
            <person name="Op den Camp H."/>
            <person name="Overmann J."/>
            <person name="Amann R."/>
            <person name="Jetten M.S.M."/>
            <person name="Mascher T."/>
            <person name="Medema M.H."/>
            <person name="Devos D.P."/>
            <person name="Kaster A.-K."/>
            <person name="Ovreas L."/>
            <person name="Rohde M."/>
            <person name="Galperin M.Y."/>
            <person name="Jogler C."/>
        </authorList>
    </citation>
    <scope>NUCLEOTIDE SEQUENCE [LARGE SCALE GENOMIC DNA]</scope>
    <source>
        <strain evidence="9 10">Mal4</strain>
    </source>
</reference>
<dbReference type="PANTHER" id="PTHR43289">
    <property type="entry name" value="MITOGEN-ACTIVATED PROTEIN KINASE KINASE KINASE 20-RELATED"/>
    <property type="match status" value="1"/>
</dbReference>
<keyword evidence="1 9" id="KW-0808">Transferase</keyword>
<feature type="binding site" evidence="5">
    <location>
        <position position="78"/>
    </location>
    <ligand>
        <name>ATP</name>
        <dbReference type="ChEBI" id="CHEBI:30616"/>
    </ligand>
</feature>
<dbReference type="Proteomes" id="UP000320496">
    <property type="component" value="Chromosome"/>
</dbReference>
<dbReference type="EC" id="2.7.11.1" evidence="9"/>
<evidence type="ECO:0000256" key="3">
    <source>
        <dbReference type="ARBA" id="ARBA00022777"/>
    </source>
</evidence>
<dbReference type="RefSeq" id="WP_145368968.1">
    <property type="nucleotide sequence ID" value="NZ_CP036275.1"/>
</dbReference>
<dbReference type="PANTHER" id="PTHR43289:SF6">
    <property type="entry name" value="SERINE_THREONINE-PROTEIN KINASE NEKL-3"/>
    <property type="match status" value="1"/>
</dbReference>
<dbReference type="OrthoDB" id="6111975at2"/>
<dbReference type="GO" id="GO:0004674">
    <property type="term" value="F:protein serine/threonine kinase activity"/>
    <property type="evidence" value="ECO:0007669"/>
    <property type="project" value="UniProtKB-EC"/>
</dbReference>
<dbReference type="SMART" id="SM00220">
    <property type="entry name" value="S_TKc"/>
    <property type="match status" value="1"/>
</dbReference>
<accession>A0A517Z5P0</accession>
<keyword evidence="7" id="KW-0812">Transmembrane</keyword>
<dbReference type="InterPro" id="IPR017441">
    <property type="entry name" value="Protein_kinase_ATP_BS"/>
</dbReference>
<dbReference type="PROSITE" id="PS00108">
    <property type="entry name" value="PROTEIN_KINASE_ST"/>
    <property type="match status" value="1"/>
</dbReference>
<evidence type="ECO:0000256" key="1">
    <source>
        <dbReference type="ARBA" id="ARBA00022679"/>
    </source>
</evidence>
<dbReference type="Gene3D" id="3.30.450.20">
    <property type="entry name" value="PAS domain"/>
    <property type="match status" value="1"/>
</dbReference>
<feature type="region of interest" description="Disordered" evidence="6">
    <location>
        <begin position="1"/>
        <end position="43"/>
    </location>
</feature>
<keyword evidence="7" id="KW-1133">Transmembrane helix</keyword>
<evidence type="ECO:0000256" key="6">
    <source>
        <dbReference type="SAM" id="MobiDB-lite"/>
    </source>
</evidence>
<evidence type="ECO:0000256" key="7">
    <source>
        <dbReference type="SAM" id="Phobius"/>
    </source>
</evidence>
<dbReference type="KEGG" id="mri:Mal4_20910"/>
<keyword evidence="3 9" id="KW-0418">Kinase</keyword>
<dbReference type="InterPro" id="IPR000719">
    <property type="entry name" value="Prot_kinase_dom"/>
</dbReference>
<dbReference type="EMBL" id="CP036275">
    <property type="protein sequence ID" value="QDU37774.1"/>
    <property type="molecule type" value="Genomic_DNA"/>
</dbReference>
<keyword evidence="2 5" id="KW-0547">Nucleotide-binding</keyword>
<dbReference type="PROSITE" id="PS50011">
    <property type="entry name" value="PROTEIN_KINASE_DOM"/>
    <property type="match status" value="1"/>
</dbReference>
<evidence type="ECO:0000313" key="9">
    <source>
        <dbReference type="EMBL" id="QDU37774.1"/>
    </source>
</evidence>
<evidence type="ECO:0000256" key="4">
    <source>
        <dbReference type="ARBA" id="ARBA00022840"/>
    </source>
</evidence>
<organism evidence="9 10">
    <name type="scientific">Maioricimonas rarisocia</name>
    <dbReference type="NCBI Taxonomy" id="2528026"/>
    <lineage>
        <taxon>Bacteria</taxon>
        <taxon>Pseudomonadati</taxon>
        <taxon>Planctomycetota</taxon>
        <taxon>Planctomycetia</taxon>
        <taxon>Planctomycetales</taxon>
        <taxon>Planctomycetaceae</taxon>
        <taxon>Maioricimonas</taxon>
    </lineage>
</organism>
<dbReference type="InterPro" id="IPR008271">
    <property type="entry name" value="Ser/Thr_kinase_AS"/>
</dbReference>
<dbReference type="AlphaFoldDB" id="A0A517Z5P0"/>
<protein>
    <submittedName>
        <fullName evidence="9">Serine/threonine-protein kinase PrkC</fullName>
        <ecNumber evidence="9">2.7.11.1</ecNumber>
    </submittedName>
</protein>
<gene>
    <name evidence="9" type="primary">prkC_9</name>
    <name evidence="9" type="ORF">Mal4_20910</name>
</gene>
<dbReference type="PROSITE" id="PS00107">
    <property type="entry name" value="PROTEIN_KINASE_ATP"/>
    <property type="match status" value="1"/>
</dbReference>
<feature type="transmembrane region" description="Helical" evidence="7">
    <location>
        <begin position="324"/>
        <end position="343"/>
    </location>
</feature>
<proteinExistence type="predicted"/>
<keyword evidence="7" id="KW-0472">Membrane</keyword>
<sequence>MATIPKAATPHHDGTSALDRTPVQSTESLQRSQALSVTTRDAPGPVPGYETLRCLGTGSYGSVWLARELKTGKHVAIKFYTHRRGLDWSLLSREVEKLAVLYTSRNIVGLLDVGWDHDPPYFVMEFLENGSLADLLAAERPSVSTTVEITRAVARALIHAHGSGILHCDLKPANVLVDGNHEARLGDFGQSRLSTEQSPALGTMFYMAPEQADLEAVPDARWDVYALGALMYHMLTGAPPHRTPENEQRLNSVDSLEERLAIYRTLVREGERPRAHRDSAGIDTRLADIVDGCLHPDPRQRYPNAQVVLDLLDQREAARAKRPLMLLGILGPIFFLLAMYWIAQLSIPKLLDKAQENLVQRALESDAVSAKILAESIQQELRVRREQLEELADRPEMRELIAASAECNTDQLVDWVSNPDDGPKRVSYEWLTRVKETSDRRLASVQRTQDESWFVTDAAGRQIFRLPIDDTIGKAFHWRDYFHDLGLELPQDTELSEVQPRKTPGVSQAFLSHATYRYMVAIAVPVWDESGQNVIGVLARTLHLTNLLTQWEERIRGDDRNDDRFLALADTRGDFVRLLDHEWINSDHMAELTDSELESPQSRLAVTPELAQIITTRDRCSDYHDPVAALDNRFDGTWLAAFAPIPEAGWVAIVQERRATVLQPVGDLYDVIFRAGFWAILVFSILLAVLWYLLQRASH</sequence>
<dbReference type="Pfam" id="PF00069">
    <property type="entry name" value="Pkinase"/>
    <property type="match status" value="1"/>
</dbReference>
<dbReference type="Gene3D" id="1.10.510.10">
    <property type="entry name" value="Transferase(Phosphotransferase) domain 1"/>
    <property type="match status" value="1"/>
</dbReference>
<keyword evidence="4 5" id="KW-0067">ATP-binding</keyword>
<evidence type="ECO:0000256" key="2">
    <source>
        <dbReference type="ARBA" id="ARBA00022741"/>
    </source>
</evidence>
<dbReference type="GO" id="GO:0005524">
    <property type="term" value="F:ATP binding"/>
    <property type="evidence" value="ECO:0007669"/>
    <property type="project" value="UniProtKB-UniRule"/>
</dbReference>
<evidence type="ECO:0000259" key="8">
    <source>
        <dbReference type="PROSITE" id="PS50011"/>
    </source>
</evidence>
<keyword evidence="10" id="KW-1185">Reference proteome</keyword>
<feature type="domain" description="Protein kinase" evidence="8">
    <location>
        <begin position="49"/>
        <end position="325"/>
    </location>
</feature>
<feature type="transmembrane region" description="Helical" evidence="7">
    <location>
        <begin position="675"/>
        <end position="694"/>
    </location>
</feature>
<evidence type="ECO:0000313" key="10">
    <source>
        <dbReference type="Proteomes" id="UP000320496"/>
    </source>
</evidence>
<dbReference type="SUPFAM" id="SSF56112">
    <property type="entry name" value="Protein kinase-like (PK-like)"/>
    <property type="match status" value="1"/>
</dbReference>
<feature type="compositionally biased region" description="Polar residues" evidence="6">
    <location>
        <begin position="22"/>
        <end position="39"/>
    </location>
</feature>
<name>A0A517Z5P0_9PLAN</name>